<feature type="transmembrane region" description="Helical" evidence="12">
    <location>
        <begin position="162"/>
        <end position="181"/>
    </location>
</feature>
<feature type="transmembrane region" description="Helical" evidence="12">
    <location>
        <begin position="122"/>
        <end position="142"/>
    </location>
</feature>
<feature type="transmembrane region" description="Helical" evidence="12">
    <location>
        <begin position="276"/>
        <end position="298"/>
    </location>
</feature>
<comment type="similarity">
    <text evidence="2">Belongs to the potassium channel family. Plant (TC 1.A.1.4) subfamily.</text>
</comment>
<dbReference type="KEGG" id="cre:CHLRE_01g012650v5"/>
<keyword evidence="15" id="KW-1185">Reference proteome</keyword>
<dbReference type="PROSITE" id="PS50297">
    <property type="entry name" value="ANK_REP_REGION"/>
    <property type="match status" value="2"/>
</dbReference>
<keyword evidence="9 12" id="KW-0472">Membrane</keyword>
<feature type="compositionally biased region" description="Low complexity" evidence="11">
    <location>
        <begin position="1332"/>
        <end position="1347"/>
    </location>
</feature>
<feature type="repeat" description="ANK" evidence="10">
    <location>
        <begin position="913"/>
        <end position="945"/>
    </location>
</feature>
<dbReference type="SUPFAM" id="SSF81324">
    <property type="entry name" value="Voltage-gated potassium channels"/>
    <property type="match status" value="1"/>
</dbReference>
<keyword evidence="3" id="KW-0813">Transport</keyword>
<keyword evidence="5" id="KW-0633">Potassium transport</keyword>
<feature type="compositionally biased region" description="Low complexity" evidence="11">
    <location>
        <begin position="720"/>
        <end position="731"/>
    </location>
</feature>
<dbReference type="InterPro" id="IPR045319">
    <property type="entry name" value="KAT/AKT"/>
</dbReference>
<feature type="compositionally biased region" description="Low complexity" evidence="11">
    <location>
        <begin position="1607"/>
        <end position="1616"/>
    </location>
</feature>
<comment type="subcellular location">
    <subcellularLocation>
        <location evidence="1">Membrane</location>
        <topology evidence="1">Multi-pass membrane protein</topology>
    </subcellularLocation>
</comment>
<dbReference type="RefSeq" id="XP_042928249.1">
    <property type="nucleotide sequence ID" value="XM_043058335.1"/>
</dbReference>
<evidence type="ECO:0000313" key="15">
    <source>
        <dbReference type="Proteomes" id="UP000006906"/>
    </source>
</evidence>
<dbReference type="PROSITE" id="PS50088">
    <property type="entry name" value="ANK_REPEAT"/>
    <property type="match status" value="3"/>
</dbReference>
<feature type="repeat" description="ANK" evidence="10">
    <location>
        <begin position="946"/>
        <end position="978"/>
    </location>
</feature>
<dbReference type="GO" id="GO:0005249">
    <property type="term" value="F:voltage-gated potassium channel activity"/>
    <property type="evidence" value="ECO:0007669"/>
    <property type="project" value="InterPro"/>
</dbReference>
<dbReference type="GeneID" id="66051986"/>
<dbReference type="Proteomes" id="UP000006906">
    <property type="component" value="Chromosome 1"/>
</dbReference>
<dbReference type="InterPro" id="IPR014710">
    <property type="entry name" value="RmlC-like_jellyroll"/>
</dbReference>
<feature type="region of interest" description="Disordered" evidence="11">
    <location>
        <begin position="25"/>
        <end position="92"/>
    </location>
</feature>
<feature type="region of interest" description="Disordered" evidence="11">
    <location>
        <begin position="1393"/>
        <end position="1460"/>
    </location>
</feature>
<evidence type="ECO:0000256" key="9">
    <source>
        <dbReference type="ARBA" id="ARBA00023136"/>
    </source>
</evidence>
<feature type="compositionally biased region" description="Low complexity" evidence="11">
    <location>
        <begin position="687"/>
        <end position="701"/>
    </location>
</feature>
<dbReference type="InterPro" id="IPR000595">
    <property type="entry name" value="cNMP-bd_dom"/>
</dbReference>
<feature type="repeat" description="ANK" evidence="10">
    <location>
        <begin position="1259"/>
        <end position="1291"/>
    </location>
</feature>
<dbReference type="InterPro" id="IPR036770">
    <property type="entry name" value="Ankyrin_rpt-contain_sf"/>
</dbReference>
<feature type="transmembrane region" description="Helical" evidence="12">
    <location>
        <begin position="319"/>
        <end position="341"/>
    </location>
</feature>
<feature type="region of interest" description="Disordered" evidence="11">
    <location>
        <begin position="2046"/>
        <end position="2086"/>
    </location>
</feature>
<dbReference type="InterPro" id="IPR005821">
    <property type="entry name" value="Ion_trans_dom"/>
</dbReference>
<feature type="compositionally biased region" description="Basic residues" evidence="11">
    <location>
        <begin position="1401"/>
        <end position="1414"/>
    </location>
</feature>
<organism evidence="14 15">
    <name type="scientific">Chlamydomonas reinhardtii</name>
    <name type="common">Chlamydomonas smithii</name>
    <dbReference type="NCBI Taxonomy" id="3055"/>
    <lineage>
        <taxon>Eukaryota</taxon>
        <taxon>Viridiplantae</taxon>
        <taxon>Chlorophyta</taxon>
        <taxon>core chlorophytes</taxon>
        <taxon>Chlorophyceae</taxon>
        <taxon>CS clade</taxon>
        <taxon>Chlamydomonadales</taxon>
        <taxon>Chlamydomonadaceae</taxon>
        <taxon>Chlamydomonas</taxon>
    </lineage>
</organism>
<dbReference type="Gene3D" id="2.60.120.10">
    <property type="entry name" value="Jelly Rolls"/>
    <property type="match status" value="1"/>
</dbReference>
<evidence type="ECO:0000313" key="14">
    <source>
        <dbReference type="EMBL" id="PNW88064.1"/>
    </source>
</evidence>
<evidence type="ECO:0000256" key="2">
    <source>
        <dbReference type="ARBA" id="ARBA00007929"/>
    </source>
</evidence>
<dbReference type="InterPro" id="IPR002110">
    <property type="entry name" value="Ankyrin_rpt"/>
</dbReference>
<keyword evidence="10" id="KW-0040">ANK repeat</keyword>
<evidence type="ECO:0000256" key="12">
    <source>
        <dbReference type="SAM" id="Phobius"/>
    </source>
</evidence>
<keyword evidence="5" id="KW-0630">Potassium</keyword>
<keyword evidence="5" id="KW-0631">Potassium channel</keyword>
<dbReference type="PANTHER" id="PTHR45743:SF2">
    <property type="entry name" value="POTASSIUM CHANNEL AKT1"/>
    <property type="match status" value="1"/>
</dbReference>
<dbReference type="Gramene" id="PNW88064">
    <property type="protein sequence ID" value="PNW88064"/>
    <property type="gene ID" value="CHLRE_01g012650v5"/>
</dbReference>
<feature type="region of interest" description="Disordered" evidence="11">
    <location>
        <begin position="647"/>
        <end position="733"/>
    </location>
</feature>
<evidence type="ECO:0000256" key="10">
    <source>
        <dbReference type="PROSITE-ProRule" id="PRU00023"/>
    </source>
</evidence>
<feature type="compositionally biased region" description="Gly residues" evidence="11">
    <location>
        <begin position="650"/>
        <end position="659"/>
    </location>
</feature>
<evidence type="ECO:0000256" key="6">
    <source>
        <dbReference type="ARBA" id="ARBA00022882"/>
    </source>
</evidence>
<dbReference type="Pfam" id="PF00520">
    <property type="entry name" value="Ion_trans"/>
    <property type="match status" value="1"/>
</dbReference>
<feature type="compositionally biased region" description="Low complexity" evidence="11">
    <location>
        <begin position="1625"/>
        <end position="1637"/>
    </location>
</feature>
<dbReference type="PANTHER" id="PTHR45743">
    <property type="entry name" value="POTASSIUM CHANNEL AKT1"/>
    <property type="match status" value="1"/>
</dbReference>
<name>A0A2K3E5M0_CHLRE</name>
<dbReference type="InterPro" id="IPR018490">
    <property type="entry name" value="cNMP-bd_dom_sf"/>
</dbReference>
<feature type="compositionally biased region" description="Low complexity" evidence="11">
    <location>
        <begin position="1780"/>
        <end position="1800"/>
    </location>
</feature>
<keyword evidence="7 12" id="KW-1133">Transmembrane helix</keyword>
<accession>A0A2K3E5M0</accession>
<evidence type="ECO:0000256" key="11">
    <source>
        <dbReference type="SAM" id="MobiDB-lite"/>
    </source>
</evidence>
<reference evidence="14 15" key="1">
    <citation type="journal article" date="2007" name="Science">
        <title>The Chlamydomonas genome reveals the evolution of key animal and plant functions.</title>
        <authorList>
            <person name="Merchant S.S."/>
            <person name="Prochnik S.E."/>
            <person name="Vallon O."/>
            <person name="Harris E.H."/>
            <person name="Karpowicz S.J."/>
            <person name="Witman G.B."/>
            <person name="Terry A."/>
            <person name="Salamov A."/>
            <person name="Fritz-Laylin L.K."/>
            <person name="Marechal-Drouard L."/>
            <person name="Marshall W.F."/>
            <person name="Qu L.H."/>
            <person name="Nelson D.R."/>
            <person name="Sanderfoot A.A."/>
            <person name="Spalding M.H."/>
            <person name="Kapitonov V.V."/>
            <person name="Ren Q."/>
            <person name="Ferris P."/>
            <person name="Lindquist E."/>
            <person name="Shapiro H."/>
            <person name="Lucas S.M."/>
            <person name="Grimwood J."/>
            <person name="Schmutz J."/>
            <person name="Cardol P."/>
            <person name="Cerutti H."/>
            <person name="Chanfreau G."/>
            <person name="Chen C.L."/>
            <person name="Cognat V."/>
            <person name="Croft M.T."/>
            <person name="Dent R."/>
            <person name="Dutcher S."/>
            <person name="Fernandez E."/>
            <person name="Fukuzawa H."/>
            <person name="Gonzalez-Ballester D."/>
            <person name="Gonzalez-Halphen D."/>
            <person name="Hallmann A."/>
            <person name="Hanikenne M."/>
            <person name="Hippler M."/>
            <person name="Inwood W."/>
            <person name="Jabbari K."/>
            <person name="Kalanon M."/>
            <person name="Kuras R."/>
            <person name="Lefebvre P.A."/>
            <person name="Lemaire S.D."/>
            <person name="Lobanov A.V."/>
            <person name="Lohr M."/>
            <person name="Manuell A."/>
            <person name="Meier I."/>
            <person name="Mets L."/>
            <person name="Mittag M."/>
            <person name="Mittelmeier T."/>
            <person name="Moroney J.V."/>
            <person name="Moseley J."/>
            <person name="Napoli C."/>
            <person name="Nedelcu A.M."/>
            <person name="Niyogi K."/>
            <person name="Novoselov S.V."/>
            <person name="Paulsen I.T."/>
            <person name="Pazour G."/>
            <person name="Purton S."/>
            <person name="Ral J.P."/>
            <person name="Riano-Pachon D.M."/>
            <person name="Riekhof W."/>
            <person name="Rymarquis L."/>
            <person name="Schroda M."/>
            <person name="Stern D."/>
            <person name="Umen J."/>
            <person name="Willows R."/>
            <person name="Wilson N."/>
            <person name="Zimmer S.L."/>
            <person name="Allmer J."/>
            <person name="Balk J."/>
            <person name="Bisova K."/>
            <person name="Chen C.J."/>
            <person name="Elias M."/>
            <person name="Gendler K."/>
            <person name="Hauser C."/>
            <person name="Lamb M.R."/>
            <person name="Ledford H."/>
            <person name="Long J.C."/>
            <person name="Minagawa J."/>
            <person name="Page M.D."/>
            <person name="Pan J."/>
            <person name="Pootakham W."/>
            <person name="Roje S."/>
            <person name="Rose A."/>
            <person name="Stahlberg E."/>
            <person name="Terauchi A.M."/>
            <person name="Yang P."/>
            <person name="Ball S."/>
            <person name="Bowler C."/>
            <person name="Dieckmann C.L."/>
            <person name="Gladyshev V.N."/>
            <person name="Green P."/>
            <person name="Jorgensen R."/>
            <person name="Mayfield S."/>
            <person name="Mueller-Roeber B."/>
            <person name="Rajamani S."/>
            <person name="Sayre R.T."/>
            <person name="Brokstein P."/>
            <person name="Dubchak I."/>
            <person name="Goodstein D."/>
            <person name="Hornick L."/>
            <person name="Huang Y.W."/>
            <person name="Jhaveri J."/>
            <person name="Luo Y."/>
            <person name="Martinez D."/>
            <person name="Ngau W.C."/>
            <person name="Otillar B."/>
            <person name="Poliakov A."/>
            <person name="Porter A."/>
            <person name="Szajkowski L."/>
            <person name="Werner G."/>
            <person name="Zhou K."/>
            <person name="Grigoriev I.V."/>
            <person name="Rokhsar D.S."/>
            <person name="Grossman A.R."/>
        </authorList>
    </citation>
    <scope>NUCLEOTIDE SEQUENCE [LARGE SCALE GENOMIC DNA]</scope>
    <source>
        <strain evidence="15">CC-503</strain>
    </source>
</reference>
<dbReference type="Gene3D" id="1.25.40.20">
    <property type="entry name" value="Ankyrin repeat-containing domain"/>
    <property type="match status" value="4"/>
</dbReference>
<dbReference type="Pfam" id="PF12796">
    <property type="entry name" value="Ank_2"/>
    <property type="match status" value="2"/>
</dbReference>
<evidence type="ECO:0000256" key="1">
    <source>
        <dbReference type="ARBA" id="ARBA00004141"/>
    </source>
</evidence>
<keyword evidence="6" id="KW-0851">Voltage-gated channel</keyword>
<evidence type="ECO:0000256" key="8">
    <source>
        <dbReference type="ARBA" id="ARBA00023065"/>
    </source>
</evidence>
<sequence length="2086" mass="210349">MARYHATMHRSVAAAAANAALAQDRSHMGSRGGGYGSVHGGGSTHSGGGSHHGSGGGGSRHGGGGGGGGAGGGGSRHGGPWGLLGRGGTGAGDQDARTWSQWWRDLWLQLLIHPGSIRYQRWFYFSVTVSLLAGWLEPYHMAFGGRTRLKDAPLGFWAISEYMAVIVFTADLVAKFFVAFFDGDTGMLVTSPARIARSYVFSLKFVFDLVSAVPLDWLVLDPMMAAGVSPQQVAGASFIKMIQLVRLYRLFEFFHLLDYSLALSQGALMVVRNTTYVFYVTHWAACMFYLIAQVEGLSDDSWVGRNAERFEGAPAVDQYLLSLYFSVSAFTGLGDGSLYAGTVPESAFMIVYLLFNLFLGAYILGTVTMLVVKGDERSKQFRERMYTLADFSKTNELPQSLHSAMKEHLDVTFHAEHASDEQVLAIYPTTIRRKVLRHLYLQPVKGCYLFKGCKQRFLDAFLTAARVELFMPGVQILTPGDNVSELLLIVSGEVAVAQHRLNIAAAYGAFAASAGGASAQEDASSHHTTTTHYAAATASAAHQLKHGGLLPRADAGHRPFTAVGDSAHQPAAGGSRHRVSVLPSGVVGMAADASTHSSAFGYGSTASGVTHDASTRSGYGGGDGGRRIPGSAFFSFISNGLDGWTHKGHANGGGGGSGGQELVRPQTQQGGPAGGARSLRFPPPAATAPLPATGNPPTGTAAPGGGRVGSAVSNGGAPDSSTHGSSVHSGVAAFDDGGNVQLRSAGSPMAEVPYFTDVPSHEGVTSTTVVRALSLPKAAWELLVEQFPAQARIVLENLQARHEGEMYTALHNAALHSQLTAEQLGTAVALIKAKDGLDSVDPQLVAETRAALTQSQMDQLIRLDDVRALVRAHVRKVDQMRTYRFLQQASGGDAETLRSMLNQGMSPNAADYDGRTGLMLAAASGHEEVVRLLLDHGAKADQQDRFGNSAMFEAVKAGHDKVIDLLLGYGASIGMDGLSVAGTMCTAVFEGDLVKLQRLLKAGAPPDACDYDKRCALHIAGAEGNLAAVKLLVEEGGADPGFQDRWGNTALDEARRVGAAPVVAYLERLMSADGRAAADERWRRTAKRDFLSAAATGDTERLARLLGGGAPPPCAHTALLMAASEGRADVITALARWSGGGVVARAGGLALLEAADMGHVGAVRALRRVGAHLLQPQAPQTTGAAAKAFVEDGAGATATPGVGQGQLQALLYGAVTRGDLRVVAALLEAGVRVPDAATAVSSGSSTSVESSTGSSGGVRVDTVLHVAASSGDLELVRLLVEVGGAPAAATNADGASAAALATAAAARHVGSRNHRDVSEYLAWVLGHQQQQGSAADGLGDSSVGSGSNAIGRPAAPLAPPLGTVMTEATATEAVAAAAIAKYGPLPDYASDDGELGVSGKHNPRKARHAQKSKAKVVAYVDSSCSSDSSDREAPAAGGGKRGVSAGRRQSQGGFGSRSGLGRVSSMRMLAQGPRDDAITLLLHGKFGTGAGSAASTPTATASGHVAGAACGGGGAAAAALPPALPGIVSQQVLAAGESASEPAATAGAAMTGGGASEARGVFRVPSSDLLLAVEPASTAPPASRDDSGRGGRVGGDGAVGASGSAGAGNSSRLRSALKPQRSMRPADAAPAAAAPAGSNSAVVAAPNAIARVDSTASVGRGAHWQDLLQEAGGDPAGGIHVAAAAAAAGTTAGATVAAQGALGVSSHVAGSPAASLHVPQPAFSRSSAPVVGPLPSPTAAAASGRMGPRLSGVVHSAGEERTGSPSSRSGLPPPPPIPLADADGATAAAGCAASPRMGSPTPAALSALPGAGLGGGAVESALLLEGAASLSNVAAPVTSVFGRESSSAGGGCDAAAAAALRVIGSPVPGRPAGAAAVAVGLMRQPSESHPTDPSASAPLPMLLPPQSPPLLLGTAPAVSVTPRSSAAQLQAPQYYPMPQALHQAPATAAGPTGLAAGGSSSTTRHAVAWDRSVPSPRQSMRGSANGAAAASLHTAAATDSALAGATAEGGSEVLAVSASSKSLTEEMLKRLSPPTLTSITAVLADDEPTSSGASGGALSAAIGASTTSPSGAPALTARTGAQLPPA</sequence>
<feature type="compositionally biased region" description="Low complexity" evidence="11">
    <location>
        <begin position="2049"/>
        <end position="2068"/>
    </location>
</feature>
<feature type="region of interest" description="Disordered" evidence="11">
    <location>
        <begin position="555"/>
        <end position="577"/>
    </location>
</feature>
<feature type="region of interest" description="Disordered" evidence="11">
    <location>
        <begin position="1723"/>
        <end position="1800"/>
    </location>
</feature>
<dbReference type="EMBL" id="CM008962">
    <property type="protein sequence ID" value="PNW88064.1"/>
    <property type="molecule type" value="Genomic_DNA"/>
</dbReference>
<proteinExistence type="inferred from homology"/>
<evidence type="ECO:0000256" key="5">
    <source>
        <dbReference type="ARBA" id="ARBA00022826"/>
    </source>
</evidence>
<dbReference type="SMART" id="SM00248">
    <property type="entry name" value="ANK"/>
    <property type="match status" value="7"/>
</dbReference>
<dbReference type="OrthoDB" id="2012993at2759"/>
<feature type="region of interest" description="Disordered" evidence="11">
    <location>
        <begin position="1575"/>
        <end position="1637"/>
    </location>
</feature>
<feature type="transmembrane region" description="Helical" evidence="12">
    <location>
        <begin position="347"/>
        <end position="372"/>
    </location>
</feature>
<dbReference type="GO" id="GO:0034702">
    <property type="term" value="C:monoatomic ion channel complex"/>
    <property type="evidence" value="ECO:0007669"/>
    <property type="project" value="UniProtKB-KW"/>
</dbReference>
<evidence type="ECO:0000256" key="4">
    <source>
        <dbReference type="ARBA" id="ARBA00022692"/>
    </source>
</evidence>
<keyword evidence="6" id="KW-0407">Ion channel</keyword>
<evidence type="ECO:0000256" key="7">
    <source>
        <dbReference type="ARBA" id="ARBA00022989"/>
    </source>
</evidence>
<dbReference type="SUPFAM" id="SSF51206">
    <property type="entry name" value="cAMP-binding domain-like"/>
    <property type="match status" value="1"/>
</dbReference>
<keyword evidence="8" id="KW-0406">Ion transport</keyword>
<protein>
    <recommendedName>
        <fullName evidence="13">Cyclic nucleotide-binding domain-containing protein</fullName>
    </recommendedName>
</protein>
<feature type="domain" description="Cyclic nucleotide-binding" evidence="13">
    <location>
        <begin position="449"/>
        <end position="496"/>
    </location>
</feature>
<feature type="region of interest" description="Disordered" evidence="11">
    <location>
        <begin position="1332"/>
        <end position="1351"/>
    </location>
</feature>
<gene>
    <name evidence="14" type="ORF">CHLRE_01g012650v5</name>
</gene>
<keyword evidence="4 12" id="KW-0812">Transmembrane</keyword>
<feature type="compositionally biased region" description="Gly residues" evidence="11">
    <location>
        <begin position="30"/>
        <end position="91"/>
    </location>
</feature>
<dbReference type="InParanoid" id="A0A2K3E5M0"/>
<dbReference type="SUPFAM" id="SSF48403">
    <property type="entry name" value="Ankyrin repeat"/>
    <property type="match status" value="2"/>
</dbReference>
<dbReference type="Pfam" id="PF00023">
    <property type="entry name" value="Ank"/>
    <property type="match status" value="1"/>
</dbReference>
<dbReference type="Gene3D" id="1.10.287.70">
    <property type="match status" value="1"/>
</dbReference>
<evidence type="ECO:0000256" key="3">
    <source>
        <dbReference type="ARBA" id="ARBA00022448"/>
    </source>
</evidence>
<dbReference type="PROSITE" id="PS50042">
    <property type="entry name" value="CNMP_BINDING_3"/>
    <property type="match status" value="1"/>
</dbReference>
<feature type="compositionally biased region" description="Gly residues" evidence="11">
    <location>
        <begin position="1590"/>
        <end position="1606"/>
    </location>
</feature>
<evidence type="ECO:0000259" key="13">
    <source>
        <dbReference type="PROSITE" id="PS50042"/>
    </source>
</evidence>